<gene>
    <name evidence="2" type="ordered locus">Cyast_0850</name>
</gene>
<reference evidence="3" key="1">
    <citation type="journal article" date="2013" name="Proc. Natl. Acad. Sci. U.S.A.">
        <title>Improving the coverage of the cyanobacterial phylum using diversity-driven genome sequencing.</title>
        <authorList>
            <person name="Shih P.M."/>
            <person name="Wu D."/>
            <person name="Latifi A."/>
            <person name="Axen S.D."/>
            <person name="Fewer D.P."/>
            <person name="Talla E."/>
            <person name="Calteau A."/>
            <person name="Cai F."/>
            <person name="Tandeau de Marsac N."/>
            <person name="Rippka R."/>
            <person name="Herdman M."/>
            <person name="Sivonen K."/>
            <person name="Coursin T."/>
            <person name="Laurent T."/>
            <person name="Goodwin L."/>
            <person name="Nolan M."/>
            <person name="Davenport K.W."/>
            <person name="Han C.S."/>
            <person name="Rubin E.M."/>
            <person name="Eisen J.A."/>
            <person name="Woyke T."/>
            <person name="Gugger M."/>
            <person name="Kerfeld C.A."/>
        </authorList>
    </citation>
    <scope>NUCLEOTIDE SEQUENCE [LARGE SCALE GENOMIC DNA]</scope>
    <source>
        <strain evidence="3">ATCC 29140 / PCC 7202</strain>
    </source>
</reference>
<dbReference type="KEGG" id="csn:Cyast_0850"/>
<evidence type="ECO:0000256" key="1">
    <source>
        <dbReference type="SAM" id="Phobius"/>
    </source>
</evidence>
<feature type="transmembrane region" description="Helical" evidence="1">
    <location>
        <begin position="110"/>
        <end position="137"/>
    </location>
</feature>
<dbReference type="AlphaFoldDB" id="K9YK22"/>
<keyword evidence="3" id="KW-1185">Reference proteome</keyword>
<sequence length="179" mass="20395">MSKQEDNLQRENQSLNSWVEKKSWLALYLYSCIYGTIGWSVASRSNVLSQGVRRFINNWNLLIDDSLLTVMVRVLSLLLIMGASLAVINPLSIITFIFEESINSDLKAFVAILFWSILLVVIFCYFGYFADILVVTSSSILLHFDLQEKKIDGFKNIALMVFIASVTFGLGIFIFDYLH</sequence>
<feature type="transmembrane region" description="Helical" evidence="1">
    <location>
        <begin position="74"/>
        <end position="98"/>
    </location>
</feature>
<dbReference type="Proteomes" id="UP000010483">
    <property type="component" value="Chromosome"/>
</dbReference>
<dbReference type="STRING" id="292563.Cyast_0850"/>
<keyword evidence="1" id="KW-0472">Membrane</keyword>
<feature type="transmembrane region" description="Helical" evidence="1">
    <location>
        <begin position="157"/>
        <end position="178"/>
    </location>
</feature>
<dbReference type="HOGENOM" id="CLU_124347_0_0_3"/>
<evidence type="ECO:0000313" key="2">
    <source>
        <dbReference type="EMBL" id="AFZ46822.1"/>
    </source>
</evidence>
<accession>K9YK22</accession>
<organism evidence="2 3">
    <name type="scientific">Cyanobacterium stanieri (strain ATCC 29140 / PCC 7202)</name>
    <dbReference type="NCBI Taxonomy" id="292563"/>
    <lineage>
        <taxon>Bacteria</taxon>
        <taxon>Bacillati</taxon>
        <taxon>Cyanobacteriota</taxon>
        <taxon>Cyanophyceae</taxon>
        <taxon>Oscillatoriophycideae</taxon>
        <taxon>Chroococcales</taxon>
        <taxon>Geminocystaceae</taxon>
        <taxon>Cyanobacterium</taxon>
    </lineage>
</organism>
<keyword evidence="1" id="KW-0812">Transmembrane</keyword>
<evidence type="ECO:0000313" key="3">
    <source>
        <dbReference type="Proteomes" id="UP000010483"/>
    </source>
</evidence>
<keyword evidence="1" id="KW-1133">Transmembrane helix</keyword>
<dbReference type="EMBL" id="CP003940">
    <property type="protein sequence ID" value="AFZ46822.1"/>
    <property type="molecule type" value="Genomic_DNA"/>
</dbReference>
<protein>
    <submittedName>
        <fullName evidence="2">Uncharacterized protein</fullName>
    </submittedName>
</protein>
<feature type="transmembrane region" description="Helical" evidence="1">
    <location>
        <begin position="24"/>
        <end position="42"/>
    </location>
</feature>
<name>K9YK22_CYASC</name>
<proteinExistence type="predicted"/>
<dbReference type="BioCyc" id="CSTA292563:G1353-857-MONOMER"/>